<dbReference type="WBParaSite" id="PDA_v2.g28990.t1">
    <property type="protein sequence ID" value="PDA_v2.g28990.t1"/>
    <property type="gene ID" value="PDA_v2.g28990"/>
</dbReference>
<dbReference type="AlphaFoldDB" id="A0A914QBN2"/>
<protein>
    <submittedName>
        <fullName evidence="2">Uncharacterized protein</fullName>
    </submittedName>
</protein>
<evidence type="ECO:0000313" key="2">
    <source>
        <dbReference type="WBParaSite" id="PDA_v2.g28990.t1"/>
    </source>
</evidence>
<dbReference type="Proteomes" id="UP000887578">
    <property type="component" value="Unplaced"/>
</dbReference>
<keyword evidence="1" id="KW-1185">Reference proteome</keyword>
<reference evidence="2" key="1">
    <citation type="submission" date="2022-11" db="UniProtKB">
        <authorList>
            <consortium name="WormBaseParasite"/>
        </authorList>
    </citation>
    <scope>IDENTIFICATION</scope>
</reference>
<proteinExistence type="predicted"/>
<evidence type="ECO:0000313" key="1">
    <source>
        <dbReference type="Proteomes" id="UP000887578"/>
    </source>
</evidence>
<name>A0A914QBN2_9BILA</name>
<sequence length="129" mass="15191">MIEPEDYAKYFPANIVAQIDVVRKDSAMKFDEKAEKIDKLISQVPAEIRDNIPPPSGFLELPTEIQNKYKAIHRNSSLTFKEKKQQTEILFKEMPEKYRHFVLPAHRPCRTVKCLCRRYSCVCWCSRRA</sequence>
<accession>A0A914QBN2</accession>
<organism evidence="1 2">
    <name type="scientific">Panagrolaimus davidi</name>
    <dbReference type="NCBI Taxonomy" id="227884"/>
    <lineage>
        <taxon>Eukaryota</taxon>
        <taxon>Metazoa</taxon>
        <taxon>Ecdysozoa</taxon>
        <taxon>Nematoda</taxon>
        <taxon>Chromadorea</taxon>
        <taxon>Rhabditida</taxon>
        <taxon>Tylenchina</taxon>
        <taxon>Panagrolaimomorpha</taxon>
        <taxon>Panagrolaimoidea</taxon>
        <taxon>Panagrolaimidae</taxon>
        <taxon>Panagrolaimus</taxon>
    </lineage>
</organism>